<name>A0AAV0PK44_9ROSI</name>
<keyword evidence="4" id="KW-1185">Reference proteome</keyword>
<evidence type="ECO:0000256" key="2">
    <source>
        <dbReference type="SAM" id="MobiDB-lite"/>
    </source>
</evidence>
<feature type="compositionally biased region" description="Low complexity" evidence="2">
    <location>
        <begin position="41"/>
        <end position="52"/>
    </location>
</feature>
<evidence type="ECO:0000313" key="4">
    <source>
        <dbReference type="Proteomes" id="UP001154282"/>
    </source>
</evidence>
<feature type="region of interest" description="Disordered" evidence="2">
    <location>
        <begin position="1"/>
        <end position="90"/>
    </location>
</feature>
<dbReference type="PROSITE" id="PS00387">
    <property type="entry name" value="PPASE"/>
    <property type="match status" value="1"/>
</dbReference>
<protein>
    <submittedName>
        <fullName evidence="3">Uncharacterized protein</fullName>
    </submittedName>
</protein>
<sequence>MENEVLEFDIGLGSVNGRSDGDDDDPIDIDNPLDDDDDMGADSSAAAAASGSEIYLPDGDLNDGRSSAFSNGRNKVASAGDKGTEKFSSGTRVRISGQTLSEDDMDKKIQQLRNEVERASRKCEVYRANLLSVLKDIEDHKLQLSINVQNIKISMKDNL</sequence>
<evidence type="ECO:0000256" key="1">
    <source>
        <dbReference type="SAM" id="Coils"/>
    </source>
</evidence>
<feature type="coiled-coil region" evidence="1">
    <location>
        <begin position="102"/>
        <end position="129"/>
    </location>
</feature>
<accession>A0AAV0PK44</accession>
<dbReference type="EMBL" id="CAMGYJ010000009">
    <property type="protein sequence ID" value="CAI0471258.1"/>
    <property type="molecule type" value="Genomic_DNA"/>
</dbReference>
<comment type="caution">
    <text evidence="3">The sequence shown here is derived from an EMBL/GenBank/DDBJ whole genome shotgun (WGS) entry which is preliminary data.</text>
</comment>
<feature type="compositionally biased region" description="Acidic residues" evidence="2">
    <location>
        <begin position="21"/>
        <end position="40"/>
    </location>
</feature>
<proteinExistence type="predicted"/>
<keyword evidence="1" id="KW-0175">Coiled coil</keyword>
<gene>
    <name evidence="3" type="ORF">LITE_LOCUS38848</name>
</gene>
<organism evidence="3 4">
    <name type="scientific">Linum tenue</name>
    <dbReference type="NCBI Taxonomy" id="586396"/>
    <lineage>
        <taxon>Eukaryota</taxon>
        <taxon>Viridiplantae</taxon>
        <taxon>Streptophyta</taxon>
        <taxon>Embryophyta</taxon>
        <taxon>Tracheophyta</taxon>
        <taxon>Spermatophyta</taxon>
        <taxon>Magnoliopsida</taxon>
        <taxon>eudicotyledons</taxon>
        <taxon>Gunneridae</taxon>
        <taxon>Pentapetalae</taxon>
        <taxon>rosids</taxon>
        <taxon>fabids</taxon>
        <taxon>Malpighiales</taxon>
        <taxon>Linaceae</taxon>
        <taxon>Linum</taxon>
    </lineage>
</organism>
<dbReference type="AlphaFoldDB" id="A0AAV0PK44"/>
<reference evidence="3" key="1">
    <citation type="submission" date="2022-08" db="EMBL/GenBank/DDBJ databases">
        <authorList>
            <person name="Gutierrez-Valencia J."/>
        </authorList>
    </citation>
    <scope>NUCLEOTIDE SEQUENCE</scope>
</reference>
<feature type="compositionally biased region" description="Polar residues" evidence="2">
    <location>
        <begin position="64"/>
        <end position="73"/>
    </location>
</feature>
<dbReference type="Proteomes" id="UP001154282">
    <property type="component" value="Unassembled WGS sequence"/>
</dbReference>
<evidence type="ECO:0000313" key="3">
    <source>
        <dbReference type="EMBL" id="CAI0471258.1"/>
    </source>
</evidence>